<evidence type="ECO:0000313" key="4">
    <source>
        <dbReference type="EMBL" id="MBM7816030.1"/>
    </source>
</evidence>
<protein>
    <submittedName>
        <fullName evidence="4">Nucleotide-binding universal stress UspA family protein</fullName>
    </submittedName>
</protein>
<dbReference type="PANTHER" id="PTHR46268">
    <property type="entry name" value="STRESS RESPONSE PROTEIN NHAX"/>
    <property type="match status" value="1"/>
</dbReference>
<evidence type="ECO:0000256" key="2">
    <source>
        <dbReference type="SAM" id="MobiDB-lite"/>
    </source>
</evidence>
<dbReference type="EMBL" id="JAFBCP010000001">
    <property type="protein sequence ID" value="MBM7816030.1"/>
    <property type="molecule type" value="Genomic_DNA"/>
</dbReference>
<proteinExistence type="inferred from homology"/>
<keyword evidence="5" id="KW-1185">Reference proteome</keyword>
<dbReference type="Gene3D" id="3.40.50.620">
    <property type="entry name" value="HUPs"/>
    <property type="match status" value="2"/>
</dbReference>
<dbReference type="InterPro" id="IPR006015">
    <property type="entry name" value="Universal_stress_UspA"/>
</dbReference>
<comment type="similarity">
    <text evidence="1">Belongs to the universal stress protein A family.</text>
</comment>
<evidence type="ECO:0000256" key="1">
    <source>
        <dbReference type="ARBA" id="ARBA00008791"/>
    </source>
</evidence>
<dbReference type="InterPro" id="IPR006016">
    <property type="entry name" value="UspA"/>
</dbReference>
<name>A0ABS2SJD5_9MICO</name>
<dbReference type="PANTHER" id="PTHR46268:SF6">
    <property type="entry name" value="UNIVERSAL STRESS PROTEIN UP12"/>
    <property type="match status" value="1"/>
</dbReference>
<reference evidence="4 5" key="1">
    <citation type="submission" date="2021-01" db="EMBL/GenBank/DDBJ databases">
        <title>Sequencing the genomes of 1000 actinobacteria strains.</title>
        <authorList>
            <person name="Klenk H.-P."/>
        </authorList>
    </citation>
    <scope>NUCLEOTIDE SEQUENCE [LARGE SCALE GENOMIC DNA]</scope>
    <source>
        <strain evidence="4 5">DSM 13657</strain>
    </source>
</reference>
<sequence length="335" mass="34889">MSEEQMTTEVADPEAIIVGIDGSSASRNALTWAIDEARAQKKSIRLVGAYTVPSVASATVDVSYVPIDDSAVRATVSDSLREAASLVKDAGVEVEAIIEIGDAAGVLVEESKQGSLAVVGSRGRGGFAGRLLGTVSSALPAHSHCPTVVIPVSWSDDSDRAPEQTASRPIRNAGGDSFEETIDADTVTGPDYTGQVVVGIDSLGAESQALWEAAELANRRGSSLVLLGVITTTVVGPEWLPSTGDMKRYVDKGADKLALAAQAVREKYPDLDVSWSLYDGQPAEALVRASDTASVLVIGSRGRGGFAGLLLGSTSQSVLPYSKCPTMVVRVKRES</sequence>
<dbReference type="PRINTS" id="PR01438">
    <property type="entry name" value="UNVRSLSTRESS"/>
</dbReference>
<gene>
    <name evidence="4" type="ORF">JOE56_000724</name>
</gene>
<feature type="domain" description="UspA" evidence="3">
    <location>
        <begin position="16"/>
        <end position="151"/>
    </location>
</feature>
<feature type="domain" description="UspA" evidence="3">
    <location>
        <begin position="195"/>
        <end position="330"/>
    </location>
</feature>
<dbReference type="Pfam" id="PF00582">
    <property type="entry name" value="Usp"/>
    <property type="match status" value="2"/>
</dbReference>
<dbReference type="SUPFAM" id="SSF52402">
    <property type="entry name" value="Adenine nucleotide alpha hydrolases-like"/>
    <property type="match status" value="2"/>
</dbReference>
<comment type="caution">
    <text evidence="4">The sequence shown here is derived from an EMBL/GenBank/DDBJ whole genome shotgun (WGS) entry which is preliminary data.</text>
</comment>
<dbReference type="InterPro" id="IPR014729">
    <property type="entry name" value="Rossmann-like_a/b/a_fold"/>
</dbReference>
<evidence type="ECO:0000313" key="5">
    <source>
        <dbReference type="Proteomes" id="UP000809290"/>
    </source>
</evidence>
<feature type="region of interest" description="Disordered" evidence="2">
    <location>
        <begin position="155"/>
        <end position="177"/>
    </location>
</feature>
<organism evidence="4 5">
    <name type="scientific">Brevibacterium paucivorans</name>
    <dbReference type="NCBI Taxonomy" id="170994"/>
    <lineage>
        <taxon>Bacteria</taxon>
        <taxon>Bacillati</taxon>
        <taxon>Actinomycetota</taxon>
        <taxon>Actinomycetes</taxon>
        <taxon>Micrococcales</taxon>
        <taxon>Brevibacteriaceae</taxon>
        <taxon>Brevibacterium</taxon>
    </lineage>
</organism>
<dbReference type="Proteomes" id="UP000809290">
    <property type="component" value="Unassembled WGS sequence"/>
</dbReference>
<evidence type="ECO:0000259" key="3">
    <source>
        <dbReference type="Pfam" id="PF00582"/>
    </source>
</evidence>
<accession>A0ABS2SJD5</accession>